<dbReference type="InterPro" id="IPR036812">
    <property type="entry name" value="NAD(P)_OxRdtase_dom_sf"/>
</dbReference>
<gene>
    <name evidence="3" type="primary">NOC4_2</name>
    <name evidence="3" type="ORF">SLS60_011635</name>
</gene>
<reference evidence="3 4" key="1">
    <citation type="submission" date="2024-02" db="EMBL/GenBank/DDBJ databases">
        <title>De novo assembly and annotation of 12 fungi associated with fruit tree decline syndrome in Ontario, Canada.</title>
        <authorList>
            <person name="Sulman M."/>
            <person name="Ellouze W."/>
            <person name="Ilyukhin E."/>
        </authorList>
    </citation>
    <scope>NUCLEOTIDE SEQUENCE [LARGE SCALE GENOMIC DNA]</scope>
    <source>
        <strain evidence="3 4">M42-189</strain>
    </source>
</reference>
<comment type="caution">
    <text evidence="3">The sequence shown here is derived from an EMBL/GenBank/DDBJ whole genome shotgun (WGS) entry which is preliminary data.</text>
</comment>
<sequence>MSSPRYKGIPHLIYGTAFAFEKTTDLALAALTAGFRAVDTAGSTHAYREALVGDALATATSSGLVARGDLWVQTKFSPFRPGKDPQNYPYDVDADIKERVAQSIAASLKNLQTTYLDSLIMHAQCPTLEETLSTYAAMEDYVPDTVACLGVSNFDLETLRTVYNAAKVKPAIVQNRFTADTVANPTPGFPADLPYGVDPMKETVNGIQRIKEYRGKSEEARRTWNEGVKALQAIVDTDER</sequence>
<evidence type="ECO:0000313" key="4">
    <source>
        <dbReference type="Proteomes" id="UP001521785"/>
    </source>
</evidence>
<dbReference type="PANTHER" id="PTHR11732">
    <property type="entry name" value="ALDO/KETO REDUCTASE"/>
    <property type="match status" value="1"/>
</dbReference>
<dbReference type="SUPFAM" id="SSF51430">
    <property type="entry name" value="NAD(P)-linked oxidoreductase"/>
    <property type="match status" value="1"/>
</dbReference>
<protein>
    <submittedName>
        <fullName evidence="3">Maturation and nuclear export of 40S ribosomal subunits interacting protein</fullName>
    </submittedName>
</protein>
<accession>A0ABR3QIT5</accession>
<dbReference type="InterPro" id="IPR023210">
    <property type="entry name" value="NADP_OxRdtase_dom"/>
</dbReference>
<evidence type="ECO:0000313" key="3">
    <source>
        <dbReference type="EMBL" id="KAL1592043.1"/>
    </source>
</evidence>
<feature type="domain" description="NADP-dependent oxidoreductase" evidence="2">
    <location>
        <begin position="17"/>
        <end position="178"/>
    </location>
</feature>
<proteinExistence type="predicted"/>
<dbReference type="Gene3D" id="3.20.20.100">
    <property type="entry name" value="NADP-dependent oxidoreductase domain"/>
    <property type="match status" value="1"/>
</dbReference>
<dbReference type="Proteomes" id="UP001521785">
    <property type="component" value="Unassembled WGS sequence"/>
</dbReference>
<dbReference type="Pfam" id="PF00248">
    <property type="entry name" value="Aldo_ket_red"/>
    <property type="match status" value="1"/>
</dbReference>
<name>A0ABR3QIT5_9PLEO</name>
<dbReference type="EMBL" id="JAKJXO020000022">
    <property type="protein sequence ID" value="KAL1592043.1"/>
    <property type="molecule type" value="Genomic_DNA"/>
</dbReference>
<evidence type="ECO:0000256" key="1">
    <source>
        <dbReference type="ARBA" id="ARBA00023002"/>
    </source>
</evidence>
<evidence type="ECO:0000259" key="2">
    <source>
        <dbReference type="Pfam" id="PF00248"/>
    </source>
</evidence>
<keyword evidence="4" id="KW-1185">Reference proteome</keyword>
<organism evidence="3 4">
    <name type="scientific">Paraconiothyrium brasiliense</name>
    <dbReference type="NCBI Taxonomy" id="300254"/>
    <lineage>
        <taxon>Eukaryota</taxon>
        <taxon>Fungi</taxon>
        <taxon>Dikarya</taxon>
        <taxon>Ascomycota</taxon>
        <taxon>Pezizomycotina</taxon>
        <taxon>Dothideomycetes</taxon>
        <taxon>Pleosporomycetidae</taxon>
        <taxon>Pleosporales</taxon>
        <taxon>Massarineae</taxon>
        <taxon>Didymosphaeriaceae</taxon>
        <taxon>Paraconiothyrium</taxon>
    </lineage>
</organism>
<keyword evidence="1" id="KW-0560">Oxidoreductase</keyword>
<dbReference type="InterPro" id="IPR020471">
    <property type="entry name" value="AKR"/>
</dbReference>